<dbReference type="AlphaFoldDB" id="A0AA43TZR7"/>
<feature type="region of interest" description="Disordered" evidence="1">
    <location>
        <begin position="35"/>
        <end position="62"/>
    </location>
</feature>
<dbReference type="EMBL" id="JAPUFD010000012">
    <property type="protein sequence ID" value="MDI1490532.1"/>
    <property type="molecule type" value="Genomic_DNA"/>
</dbReference>
<evidence type="ECO:0000313" key="3">
    <source>
        <dbReference type="Proteomes" id="UP001161017"/>
    </source>
</evidence>
<evidence type="ECO:0000256" key="1">
    <source>
        <dbReference type="SAM" id="MobiDB-lite"/>
    </source>
</evidence>
<gene>
    <name evidence="2" type="ORF">OHK93_001736</name>
</gene>
<sequence>MRLLNTQTVIGSPVPEPKQIDLAYYIERSATLEPGNQRLASSHPGTRGLAKRQCVDTGKKDKGGQRIYDCDGKTVTMRDIHDKISEMGYADGRITMFYTKLDGAKGVKASKCWANKHPQWIPPKNPNARGDPKAGYVMFDRVCDGQWASAVVKDYNKHKENLGFGGDQLQKCKSQALAEQASGDVYFFIRKGEDANPDSAVRTLPYV</sequence>
<name>A0AA43TZR7_9LECA</name>
<accession>A0AA43TZR7</accession>
<evidence type="ECO:0000313" key="2">
    <source>
        <dbReference type="EMBL" id="MDI1490532.1"/>
    </source>
</evidence>
<protein>
    <submittedName>
        <fullName evidence="2">Uncharacterized protein</fullName>
    </submittedName>
</protein>
<feature type="compositionally biased region" description="Basic and acidic residues" evidence="1">
    <location>
        <begin position="53"/>
        <end position="62"/>
    </location>
</feature>
<comment type="caution">
    <text evidence="2">The sequence shown here is derived from an EMBL/GenBank/DDBJ whole genome shotgun (WGS) entry which is preliminary data.</text>
</comment>
<organism evidence="2 3">
    <name type="scientific">Ramalina farinacea</name>
    <dbReference type="NCBI Taxonomy" id="258253"/>
    <lineage>
        <taxon>Eukaryota</taxon>
        <taxon>Fungi</taxon>
        <taxon>Dikarya</taxon>
        <taxon>Ascomycota</taxon>
        <taxon>Pezizomycotina</taxon>
        <taxon>Lecanoromycetes</taxon>
        <taxon>OSLEUM clade</taxon>
        <taxon>Lecanoromycetidae</taxon>
        <taxon>Lecanorales</taxon>
        <taxon>Lecanorineae</taxon>
        <taxon>Ramalinaceae</taxon>
        <taxon>Ramalina</taxon>
    </lineage>
</organism>
<dbReference type="Proteomes" id="UP001161017">
    <property type="component" value="Unassembled WGS sequence"/>
</dbReference>
<reference evidence="2" key="1">
    <citation type="journal article" date="2023" name="Genome Biol. Evol.">
        <title>First Whole Genome Sequence and Flow Cytometry Genome Size Data for the Lichen-Forming Fungus Ramalina farinacea (Ascomycota).</title>
        <authorList>
            <person name="Llewellyn T."/>
            <person name="Mian S."/>
            <person name="Hill R."/>
            <person name="Leitch I.J."/>
            <person name="Gaya E."/>
        </authorList>
    </citation>
    <scope>NUCLEOTIDE SEQUENCE</scope>
    <source>
        <strain evidence="2">LIQ254RAFAR</strain>
    </source>
</reference>
<keyword evidence="3" id="KW-1185">Reference proteome</keyword>
<proteinExistence type="predicted"/>